<evidence type="ECO:0000313" key="1">
    <source>
        <dbReference type="EMBL" id="JAP90626.1"/>
    </source>
</evidence>
<feature type="non-terminal residue" evidence="1">
    <location>
        <position position="1"/>
    </location>
</feature>
<dbReference type="EMBL" id="GDID01005980">
    <property type="protein sequence ID" value="JAP90626.1"/>
    <property type="molecule type" value="Transcribed_RNA"/>
</dbReference>
<sequence>LLICYKLVQNCDFVSIKYSTEIHLQFQQFDLQDQIGKEDLSPARILKQFEHFALYQAAVMHKNVKTNQWVVKSVGYWAIQDFLALKTVGHIENVVKQTLGEIHAHASKCKNCYKKMNHLCVCGQEASLCEHDAAVCSCCGSVMHQKCKDLIKCCFVCRSEQF</sequence>
<name>A0A146K4R0_9EUKA</name>
<reference evidence="1" key="1">
    <citation type="submission" date="2015-07" db="EMBL/GenBank/DDBJ databases">
        <title>Adaptation to a free-living lifestyle via gene acquisitions in the diplomonad Trepomonas sp. PC1.</title>
        <authorList>
            <person name="Xu F."/>
            <person name="Jerlstrom-Hultqvist J."/>
            <person name="Kolisko M."/>
            <person name="Simpson A.G.B."/>
            <person name="Roger A.J."/>
            <person name="Svard S.G."/>
            <person name="Andersson J.O."/>
        </authorList>
    </citation>
    <scope>NUCLEOTIDE SEQUENCE</scope>
    <source>
        <strain evidence="1">PC1</strain>
    </source>
</reference>
<proteinExistence type="predicted"/>
<accession>A0A146K4R0</accession>
<protein>
    <submittedName>
        <fullName evidence="1">Uncharacterized protein</fullName>
    </submittedName>
</protein>
<gene>
    <name evidence="1" type="ORF">TPC1_20075</name>
</gene>
<dbReference type="AlphaFoldDB" id="A0A146K4R0"/>
<organism evidence="1">
    <name type="scientific">Trepomonas sp. PC1</name>
    <dbReference type="NCBI Taxonomy" id="1076344"/>
    <lineage>
        <taxon>Eukaryota</taxon>
        <taxon>Metamonada</taxon>
        <taxon>Diplomonadida</taxon>
        <taxon>Hexamitidae</taxon>
        <taxon>Hexamitinae</taxon>
        <taxon>Trepomonas</taxon>
    </lineage>
</organism>